<protein>
    <submittedName>
        <fullName evidence="1">Uncharacterized protein</fullName>
    </submittedName>
</protein>
<dbReference type="AlphaFoldDB" id="A0A0C3CXE8"/>
<gene>
    <name evidence="1" type="ORF">M413DRAFT_87201</name>
</gene>
<evidence type="ECO:0000313" key="2">
    <source>
        <dbReference type="Proteomes" id="UP000053424"/>
    </source>
</evidence>
<proteinExistence type="predicted"/>
<organism evidence="1 2">
    <name type="scientific">Hebeloma cylindrosporum</name>
    <dbReference type="NCBI Taxonomy" id="76867"/>
    <lineage>
        <taxon>Eukaryota</taxon>
        <taxon>Fungi</taxon>
        <taxon>Dikarya</taxon>
        <taxon>Basidiomycota</taxon>
        <taxon>Agaricomycotina</taxon>
        <taxon>Agaricomycetes</taxon>
        <taxon>Agaricomycetidae</taxon>
        <taxon>Agaricales</taxon>
        <taxon>Agaricineae</taxon>
        <taxon>Hymenogastraceae</taxon>
        <taxon>Hebeloma</taxon>
    </lineage>
</organism>
<evidence type="ECO:0000313" key="1">
    <source>
        <dbReference type="EMBL" id="KIM48834.1"/>
    </source>
</evidence>
<dbReference type="OrthoDB" id="1920326at2759"/>
<reference evidence="2" key="2">
    <citation type="submission" date="2015-01" db="EMBL/GenBank/DDBJ databases">
        <title>Evolutionary Origins and Diversification of the Mycorrhizal Mutualists.</title>
        <authorList>
            <consortium name="DOE Joint Genome Institute"/>
            <consortium name="Mycorrhizal Genomics Consortium"/>
            <person name="Kohler A."/>
            <person name="Kuo A."/>
            <person name="Nagy L.G."/>
            <person name="Floudas D."/>
            <person name="Copeland A."/>
            <person name="Barry K.W."/>
            <person name="Cichocki N."/>
            <person name="Veneault-Fourrey C."/>
            <person name="LaButti K."/>
            <person name="Lindquist E.A."/>
            <person name="Lipzen A."/>
            <person name="Lundell T."/>
            <person name="Morin E."/>
            <person name="Murat C."/>
            <person name="Riley R."/>
            <person name="Ohm R."/>
            <person name="Sun H."/>
            <person name="Tunlid A."/>
            <person name="Henrissat B."/>
            <person name="Grigoriev I.V."/>
            <person name="Hibbett D.S."/>
            <person name="Martin F."/>
        </authorList>
    </citation>
    <scope>NUCLEOTIDE SEQUENCE [LARGE SCALE GENOMIC DNA]</scope>
    <source>
        <strain evidence="2">h7</strain>
    </source>
</reference>
<dbReference type="STRING" id="686832.A0A0C3CXE8"/>
<dbReference type="Proteomes" id="UP000053424">
    <property type="component" value="Unassembled WGS sequence"/>
</dbReference>
<dbReference type="EMBL" id="KN831768">
    <property type="protein sequence ID" value="KIM48834.1"/>
    <property type="molecule type" value="Genomic_DNA"/>
</dbReference>
<name>A0A0C3CXE8_HEBCY</name>
<sequence>MVVCLRSHLRSFDPATAQFTESPTSTTNILPQKLAATSSTEPQIPNHDTDQDTGGVISVGDLLDSDLSPPFESPNGIPLPIDEASVKLGEKVLGPEPVVDDESEFDDTLRSRVLKDPFHVFNMFYISATHSLRAHFTRELRDAIFVPDQEDKQRINAWGETQNPPQKYETLRNSSPRWIREHCRHIIPAPKKLRSLVSRVFRTYGPLVDPQSKKPLFTHENWKTAKHVLELIQNGYLSDPPGIPLYTMVGIDKKAAGLPVYRCARGTNSTEGGVHKHIRARLPKCGASIRHVVACLSDFVLHHNQRVSSSCLDL</sequence>
<keyword evidence="2" id="KW-1185">Reference proteome</keyword>
<reference evidence="1 2" key="1">
    <citation type="submission" date="2014-04" db="EMBL/GenBank/DDBJ databases">
        <authorList>
            <consortium name="DOE Joint Genome Institute"/>
            <person name="Kuo A."/>
            <person name="Gay G."/>
            <person name="Dore J."/>
            <person name="Kohler A."/>
            <person name="Nagy L.G."/>
            <person name="Floudas D."/>
            <person name="Copeland A."/>
            <person name="Barry K.W."/>
            <person name="Cichocki N."/>
            <person name="Veneault-Fourrey C."/>
            <person name="LaButti K."/>
            <person name="Lindquist E.A."/>
            <person name="Lipzen A."/>
            <person name="Lundell T."/>
            <person name="Morin E."/>
            <person name="Murat C."/>
            <person name="Sun H."/>
            <person name="Tunlid A."/>
            <person name="Henrissat B."/>
            <person name="Grigoriev I.V."/>
            <person name="Hibbett D.S."/>
            <person name="Martin F."/>
            <person name="Nordberg H.P."/>
            <person name="Cantor M.N."/>
            <person name="Hua S.X."/>
        </authorList>
    </citation>
    <scope>NUCLEOTIDE SEQUENCE [LARGE SCALE GENOMIC DNA]</scope>
    <source>
        <strain evidence="2">h7</strain>
    </source>
</reference>
<accession>A0A0C3CXE8</accession>
<dbReference type="HOGENOM" id="CLU_072477_0_0_1"/>